<reference evidence="3 4" key="1">
    <citation type="submission" date="2024-03" db="EMBL/GenBank/DDBJ databases">
        <title>Human intestinal bacterial collection.</title>
        <authorList>
            <person name="Pauvert C."/>
            <person name="Hitch T.C.A."/>
            <person name="Clavel T."/>
        </authorList>
    </citation>
    <scope>NUCLEOTIDE SEQUENCE [LARGE SCALE GENOMIC DNA]</scope>
    <source>
        <strain evidence="3 4">CLA-AA-H185</strain>
    </source>
</reference>
<keyword evidence="3" id="KW-0067">ATP-binding</keyword>
<dbReference type="EMBL" id="JBBMEX010000005">
    <property type="protein sequence ID" value="MEQ2557495.1"/>
    <property type="molecule type" value="Genomic_DNA"/>
</dbReference>
<dbReference type="PANTHER" id="PTHR40448">
    <property type="entry name" value="TWO-COMPONENT SENSOR HISTIDINE KINASE"/>
    <property type="match status" value="1"/>
</dbReference>
<keyword evidence="1" id="KW-0472">Membrane</keyword>
<dbReference type="InterPro" id="IPR032834">
    <property type="entry name" value="NatK-like_C"/>
</dbReference>
<accession>A0ABV1HCQ3</accession>
<gene>
    <name evidence="3" type="ORF">WMO43_06400</name>
</gene>
<dbReference type="SUPFAM" id="SSF55874">
    <property type="entry name" value="ATPase domain of HSP90 chaperone/DNA topoisomerase II/histidine kinase"/>
    <property type="match status" value="1"/>
</dbReference>
<dbReference type="GO" id="GO:0005524">
    <property type="term" value="F:ATP binding"/>
    <property type="evidence" value="ECO:0007669"/>
    <property type="project" value="UniProtKB-KW"/>
</dbReference>
<protein>
    <submittedName>
        <fullName evidence="3">ATP-binding protein</fullName>
    </submittedName>
</protein>
<feature type="transmembrane region" description="Helical" evidence="1">
    <location>
        <begin position="37"/>
        <end position="56"/>
    </location>
</feature>
<feature type="transmembrane region" description="Helical" evidence="1">
    <location>
        <begin position="128"/>
        <end position="159"/>
    </location>
</feature>
<name>A0ABV1HCQ3_9FIRM</name>
<sequence>MEFYWKIAAVTEIVLEMFLMGYFLYRFTKPFLKQKKYAWGIGVIYPVTMLTLYFMPAQISNFAAYSIGIWLAFVVMCMIDRRNYKQKIFITVTFYAIRWLSVYLAQTLCDVLYQNIVYTTYMRGHENMQLALFVAVNLLGVVCIAVIVGLSCYFMVNAYVYKDEEMTVKELFMLSTPSVTGMTGYAIMQYYQTYYESHAGNRAENMYSILAIAHYTIFLILIVVVIILFQSIKAGQEEKLQSELLETQIEDTRRHIEQVENLYHDIRSLKHDMANHVMTLEQLYEKNEIRQAKEYTDSLKNALYDATKQVKSGNPVTDVILVEYQEKAHKKGIIFESSFFYPENEKLDALDVSVILNNALENAVEAAGAYKENHEQSHVRICSYRKSNAYMIEVVNSFEGVVEMNSDTGLPVTQKQTKGHGYGLSNIRQAAEKYYGGIDIRYENDRFRLVVMLMLA</sequence>
<dbReference type="Proteomes" id="UP001454489">
    <property type="component" value="Unassembled WGS sequence"/>
</dbReference>
<evidence type="ECO:0000256" key="1">
    <source>
        <dbReference type="SAM" id="Phobius"/>
    </source>
</evidence>
<dbReference type="RefSeq" id="WP_353530656.1">
    <property type="nucleotide sequence ID" value="NZ_JBBMEX010000005.1"/>
</dbReference>
<evidence type="ECO:0000313" key="4">
    <source>
        <dbReference type="Proteomes" id="UP001454489"/>
    </source>
</evidence>
<feature type="domain" description="Sensor histidine kinase NatK-like C-terminal" evidence="2">
    <location>
        <begin position="348"/>
        <end position="453"/>
    </location>
</feature>
<proteinExistence type="predicted"/>
<dbReference type="Pfam" id="PF14501">
    <property type="entry name" value="HATPase_c_5"/>
    <property type="match status" value="1"/>
</dbReference>
<feature type="transmembrane region" description="Helical" evidence="1">
    <location>
        <begin position="62"/>
        <end position="79"/>
    </location>
</feature>
<dbReference type="InterPro" id="IPR036890">
    <property type="entry name" value="HATPase_C_sf"/>
</dbReference>
<feature type="transmembrane region" description="Helical" evidence="1">
    <location>
        <begin position="206"/>
        <end position="229"/>
    </location>
</feature>
<organism evidence="3 4">
    <name type="scientific">Maccoyibacter intestinihominis</name>
    <dbReference type="NCBI Taxonomy" id="3133499"/>
    <lineage>
        <taxon>Bacteria</taxon>
        <taxon>Bacillati</taxon>
        <taxon>Bacillota</taxon>
        <taxon>Clostridia</taxon>
        <taxon>Lachnospirales</taxon>
        <taxon>Lachnospiraceae</taxon>
        <taxon>Maccoyibacter</taxon>
    </lineage>
</organism>
<evidence type="ECO:0000313" key="3">
    <source>
        <dbReference type="EMBL" id="MEQ2557495.1"/>
    </source>
</evidence>
<comment type="caution">
    <text evidence="3">The sequence shown here is derived from an EMBL/GenBank/DDBJ whole genome shotgun (WGS) entry which is preliminary data.</text>
</comment>
<feature type="transmembrane region" description="Helical" evidence="1">
    <location>
        <begin position="6"/>
        <end position="25"/>
    </location>
</feature>
<feature type="transmembrane region" description="Helical" evidence="1">
    <location>
        <begin position="171"/>
        <end position="191"/>
    </location>
</feature>
<dbReference type="CDD" id="cd16935">
    <property type="entry name" value="HATPase_AgrC-ComD-like"/>
    <property type="match status" value="1"/>
</dbReference>
<dbReference type="Gene3D" id="3.30.565.10">
    <property type="entry name" value="Histidine kinase-like ATPase, C-terminal domain"/>
    <property type="match status" value="1"/>
</dbReference>
<keyword evidence="1" id="KW-0812">Transmembrane</keyword>
<keyword evidence="4" id="KW-1185">Reference proteome</keyword>
<dbReference type="PANTHER" id="PTHR40448:SF1">
    <property type="entry name" value="TWO-COMPONENT SENSOR HISTIDINE KINASE"/>
    <property type="match status" value="1"/>
</dbReference>
<keyword evidence="3" id="KW-0547">Nucleotide-binding</keyword>
<keyword evidence="1" id="KW-1133">Transmembrane helix</keyword>
<evidence type="ECO:0000259" key="2">
    <source>
        <dbReference type="Pfam" id="PF14501"/>
    </source>
</evidence>